<evidence type="ECO:0000313" key="3">
    <source>
        <dbReference type="Proteomes" id="UP000198862"/>
    </source>
</evidence>
<name>A0A1I1MXX2_9GAMM</name>
<dbReference type="Proteomes" id="UP000198862">
    <property type="component" value="Unassembled WGS sequence"/>
</dbReference>
<keyword evidence="1" id="KW-1133">Transmembrane helix</keyword>
<evidence type="ECO:0000313" key="2">
    <source>
        <dbReference type="EMBL" id="SFC89762.1"/>
    </source>
</evidence>
<evidence type="ECO:0008006" key="4">
    <source>
        <dbReference type="Google" id="ProtNLM"/>
    </source>
</evidence>
<organism evidence="2 3">
    <name type="scientific">Pseudoalteromonas denitrificans DSM 6059</name>
    <dbReference type="NCBI Taxonomy" id="1123010"/>
    <lineage>
        <taxon>Bacteria</taxon>
        <taxon>Pseudomonadati</taxon>
        <taxon>Pseudomonadota</taxon>
        <taxon>Gammaproteobacteria</taxon>
        <taxon>Alteromonadales</taxon>
        <taxon>Pseudoalteromonadaceae</taxon>
        <taxon>Pseudoalteromonas</taxon>
    </lineage>
</organism>
<proteinExistence type="predicted"/>
<dbReference type="AlphaFoldDB" id="A0A1I1MXX2"/>
<gene>
    <name evidence="2" type="ORF">SAMN02745724_02846</name>
</gene>
<feature type="transmembrane region" description="Helical" evidence="1">
    <location>
        <begin position="6"/>
        <end position="27"/>
    </location>
</feature>
<dbReference type="OrthoDB" id="5653727at2"/>
<feature type="transmembrane region" description="Helical" evidence="1">
    <location>
        <begin position="39"/>
        <end position="57"/>
    </location>
</feature>
<feature type="transmembrane region" description="Helical" evidence="1">
    <location>
        <begin position="163"/>
        <end position="182"/>
    </location>
</feature>
<protein>
    <recommendedName>
        <fullName evidence="4">DUF2306 domain-containing protein</fullName>
    </recommendedName>
</protein>
<feature type="transmembrane region" description="Helical" evidence="1">
    <location>
        <begin position="194"/>
        <end position="215"/>
    </location>
</feature>
<sequence length="227" mass="25475">MTLPPLVLIHFIAGALAILAGFSVLIFPNNIKIHKTAGNTFLIAMLMLGVTSVYVAYSRGIMLSLINGIFICYLISTSWMAIKRKANTIGYFEYISFIGVVFITVMLVKYGWQAAMSETGKLSGFGLGVFYFFASIAAFAAILDFKMIYQGGTRGSQRIVRHVWRMCFPMFMATAAFFLGQAKLFPESLRKIEFLAIPVVLVILFSGFWLLRIKFTNFYPTMKKRAV</sequence>
<feature type="transmembrane region" description="Helical" evidence="1">
    <location>
        <begin position="124"/>
        <end position="143"/>
    </location>
</feature>
<feature type="transmembrane region" description="Helical" evidence="1">
    <location>
        <begin position="63"/>
        <end position="82"/>
    </location>
</feature>
<dbReference type="STRING" id="1123010.SAMN02745724_02846"/>
<keyword evidence="1" id="KW-0812">Transmembrane</keyword>
<evidence type="ECO:0000256" key="1">
    <source>
        <dbReference type="SAM" id="Phobius"/>
    </source>
</evidence>
<keyword evidence="1" id="KW-0472">Membrane</keyword>
<dbReference type="EMBL" id="FOLO01000022">
    <property type="protein sequence ID" value="SFC89762.1"/>
    <property type="molecule type" value="Genomic_DNA"/>
</dbReference>
<reference evidence="2 3" key="1">
    <citation type="submission" date="2016-10" db="EMBL/GenBank/DDBJ databases">
        <authorList>
            <person name="de Groot N.N."/>
        </authorList>
    </citation>
    <scope>NUCLEOTIDE SEQUENCE [LARGE SCALE GENOMIC DNA]</scope>
    <source>
        <strain evidence="2 3">DSM 6059</strain>
    </source>
</reference>
<feature type="transmembrane region" description="Helical" evidence="1">
    <location>
        <begin position="94"/>
        <end position="112"/>
    </location>
</feature>
<keyword evidence="3" id="KW-1185">Reference proteome</keyword>
<accession>A0A1I1MXX2</accession>
<dbReference type="RefSeq" id="WP_091985135.1">
    <property type="nucleotide sequence ID" value="NZ_FOLO01000022.1"/>
</dbReference>